<organism evidence="13 14">
    <name type="scientific">Natranaerobius thermophilus (strain ATCC BAA-1301 / DSM 18059 / JW/NM-WN-LF)</name>
    <dbReference type="NCBI Taxonomy" id="457570"/>
    <lineage>
        <taxon>Bacteria</taxon>
        <taxon>Bacillati</taxon>
        <taxon>Bacillota</taxon>
        <taxon>Clostridia</taxon>
        <taxon>Natranaerobiales</taxon>
        <taxon>Natranaerobiaceae</taxon>
        <taxon>Natranaerobius</taxon>
    </lineage>
</organism>
<keyword evidence="5" id="KW-0997">Cell inner membrane</keyword>
<accession>B2A7F9</accession>
<dbReference type="FunCoup" id="B2A7F9">
    <property type="interactions" value="165"/>
</dbReference>
<evidence type="ECO:0000313" key="14">
    <source>
        <dbReference type="Proteomes" id="UP000001683"/>
    </source>
</evidence>
<dbReference type="eggNOG" id="COG1459">
    <property type="taxonomic scope" value="Bacteria"/>
</dbReference>
<dbReference type="HOGENOM" id="CLU_035032_2_1_9"/>
<dbReference type="Proteomes" id="UP000001683">
    <property type="component" value="Chromosome"/>
</dbReference>
<dbReference type="PROSITE" id="PS00874">
    <property type="entry name" value="T2SP_F"/>
    <property type="match status" value="1"/>
</dbReference>
<evidence type="ECO:0000259" key="12">
    <source>
        <dbReference type="Pfam" id="PF00482"/>
    </source>
</evidence>
<feature type="domain" description="Type II secretion system protein GspF" evidence="12">
    <location>
        <begin position="71"/>
        <end position="194"/>
    </location>
</feature>
<dbReference type="EMBL" id="CP001034">
    <property type="protein sequence ID" value="ACB85668.1"/>
    <property type="molecule type" value="Genomic_DNA"/>
</dbReference>
<evidence type="ECO:0000256" key="6">
    <source>
        <dbReference type="ARBA" id="ARBA00022692"/>
    </source>
</evidence>
<dbReference type="Gene3D" id="1.20.81.30">
    <property type="entry name" value="Type II secretion system (T2SS), domain F"/>
    <property type="match status" value="2"/>
</dbReference>
<dbReference type="InParanoid" id="B2A7F9"/>
<evidence type="ECO:0000256" key="1">
    <source>
        <dbReference type="ARBA" id="ARBA00004429"/>
    </source>
</evidence>
<dbReference type="Pfam" id="PF00482">
    <property type="entry name" value="T2SSF"/>
    <property type="match status" value="2"/>
</dbReference>
<sequence length="404" mass="45195">MTPKYSYKARDPSGNLIKGSQETEDRQSLIQELKSDQLYIVEIKQTGKEFSFSNLKKYFQKPVASRDLMIFSRQFATMIKAGVTVLDSLESLSEQMDSKKLSRGLVNVTESLRGGNSLAESFHEQKDVFPELFVNMISAGEEAGALEDVLERMAVHYEKEHQLLEKIKSAMTYPVILLGVAFLVVYFLVTYVLPEFAGIFAGMDVELPLLTEIMLFTGKALRANIQWLLIILIVLSLAGYYLLNTDGGKYLYDKAKLTLPVLGGVSKKVIIARFSRILTTLIGSGITLMDALGLVKKTIGNKLMEKVLDEAVDNIEQGQTMSKPFEESELFPPLVSKMMSVGEETGAIEEMMDKVADFYEQESSYTLDRLSALIEPVMILILMVVVAVIVLAVVLPMVEMWQIY</sequence>
<feature type="transmembrane region" description="Helical" evidence="11">
    <location>
        <begin position="225"/>
        <end position="243"/>
    </location>
</feature>
<evidence type="ECO:0000256" key="5">
    <source>
        <dbReference type="ARBA" id="ARBA00022519"/>
    </source>
</evidence>
<evidence type="ECO:0000256" key="9">
    <source>
        <dbReference type="RuleBase" id="RU003923"/>
    </source>
</evidence>
<evidence type="ECO:0000256" key="3">
    <source>
        <dbReference type="ARBA" id="ARBA00022448"/>
    </source>
</evidence>
<keyword evidence="4" id="KW-1003">Cell membrane</keyword>
<keyword evidence="8 11" id="KW-0472">Membrane</keyword>
<proteinExistence type="inferred from homology"/>
<dbReference type="PANTHER" id="PTHR30012:SF0">
    <property type="entry name" value="TYPE II SECRETION SYSTEM PROTEIN F-RELATED"/>
    <property type="match status" value="1"/>
</dbReference>
<dbReference type="AlphaFoldDB" id="B2A7F9"/>
<comment type="subcellular location">
    <subcellularLocation>
        <location evidence="1">Cell inner membrane</location>
        <topology evidence="1">Multi-pass membrane protein</topology>
    </subcellularLocation>
    <subcellularLocation>
        <location evidence="9">Cell membrane</location>
        <topology evidence="9">Multi-pass membrane protein</topology>
    </subcellularLocation>
</comment>
<feature type="transmembrane region" description="Helical" evidence="11">
    <location>
        <begin position="171"/>
        <end position="193"/>
    </location>
</feature>
<evidence type="ECO:0000256" key="11">
    <source>
        <dbReference type="SAM" id="Phobius"/>
    </source>
</evidence>
<evidence type="ECO:0000256" key="4">
    <source>
        <dbReference type="ARBA" id="ARBA00022475"/>
    </source>
</evidence>
<dbReference type="InterPro" id="IPR001992">
    <property type="entry name" value="T2SS_GspF/T4SS_PilC_CS"/>
</dbReference>
<keyword evidence="7 11" id="KW-1133">Transmembrane helix</keyword>
<dbReference type="InterPro" id="IPR018076">
    <property type="entry name" value="T2SS_GspF_dom"/>
</dbReference>
<evidence type="ECO:0000256" key="8">
    <source>
        <dbReference type="ARBA" id="ARBA00023136"/>
    </source>
</evidence>
<evidence type="ECO:0000256" key="7">
    <source>
        <dbReference type="ARBA" id="ARBA00022989"/>
    </source>
</evidence>
<dbReference type="FunFam" id="1.20.81.30:FF:000001">
    <property type="entry name" value="Type II secretion system protein F"/>
    <property type="match status" value="2"/>
</dbReference>
<feature type="domain" description="Type II secretion system protein GspF" evidence="12">
    <location>
        <begin position="274"/>
        <end position="396"/>
    </location>
</feature>
<evidence type="ECO:0000313" key="13">
    <source>
        <dbReference type="EMBL" id="ACB85668.1"/>
    </source>
</evidence>
<dbReference type="InterPro" id="IPR003004">
    <property type="entry name" value="GspF/PilC"/>
</dbReference>
<comment type="similarity">
    <text evidence="2 9">Belongs to the GSP F family.</text>
</comment>
<feature type="region of interest" description="Disordered" evidence="10">
    <location>
        <begin position="1"/>
        <end position="22"/>
    </location>
</feature>
<reference evidence="13 14" key="1">
    <citation type="submission" date="2008-04" db="EMBL/GenBank/DDBJ databases">
        <title>Complete sequence of chromosome of Natranaerobius thermophilus JW/NM-WN-LF.</title>
        <authorList>
            <consortium name="US DOE Joint Genome Institute"/>
            <person name="Copeland A."/>
            <person name="Lucas S."/>
            <person name="Lapidus A."/>
            <person name="Glavina del Rio T."/>
            <person name="Dalin E."/>
            <person name="Tice H."/>
            <person name="Bruce D."/>
            <person name="Goodwin L."/>
            <person name="Pitluck S."/>
            <person name="Chertkov O."/>
            <person name="Brettin T."/>
            <person name="Detter J.C."/>
            <person name="Han C."/>
            <person name="Kuske C.R."/>
            <person name="Schmutz J."/>
            <person name="Larimer F."/>
            <person name="Land M."/>
            <person name="Hauser L."/>
            <person name="Kyrpides N."/>
            <person name="Lykidis A."/>
            <person name="Mesbah N.M."/>
            <person name="Wiegel J."/>
        </authorList>
    </citation>
    <scope>NUCLEOTIDE SEQUENCE [LARGE SCALE GENOMIC DNA]</scope>
    <source>
        <strain evidence="14">ATCC BAA-1301 / DSM 18059 / JW/NM-WN-LF</strain>
    </source>
</reference>
<dbReference type="RefSeq" id="WP_012448524.1">
    <property type="nucleotide sequence ID" value="NC_010718.1"/>
</dbReference>
<dbReference type="OrthoDB" id="9805682at2"/>
<dbReference type="STRING" id="457570.Nther_2101"/>
<dbReference type="GO" id="GO:0009306">
    <property type="term" value="P:protein secretion"/>
    <property type="evidence" value="ECO:0007669"/>
    <property type="project" value="InterPro"/>
</dbReference>
<reference evidence="13 14" key="2">
    <citation type="journal article" date="2011" name="J. Bacteriol.">
        <title>Complete genome sequence of the anaerobic, halophilic alkalithermophile Natranaerobius thermophilus JW/NM-WN-LF.</title>
        <authorList>
            <person name="Zhao B."/>
            <person name="Mesbah N.M."/>
            <person name="Dalin E."/>
            <person name="Goodwin L."/>
            <person name="Nolan M."/>
            <person name="Pitluck S."/>
            <person name="Chertkov O."/>
            <person name="Brettin T.S."/>
            <person name="Han J."/>
            <person name="Larimer F.W."/>
            <person name="Land M.L."/>
            <person name="Hauser L."/>
            <person name="Kyrpides N."/>
            <person name="Wiegel J."/>
        </authorList>
    </citation>
    <scope>NUCLEOTIDE SEQUENCE [LARGE SCALE GENOMIC DNA]</scope>
    <source>
        <strain evidence="14">ATCC BAA-1301 / DSM 18059 / JW/NM-WN-LF</strain>
    </source>
</reference>
<keyword evidence="6 9" id="KW-0812">Transmembrane</keyword>
<keyword evidence="3 9" id="KW-0813">Transport</keyword>
<feature type="transmembrane region" description="Helical" evidence="11">
    <location>
        <begin position="274"/>
        <end position="295"/>
    </location>
</feature>
<protein>
    <submittedName>
        <fullName evidence="13">Type II secretion system protein</fullName>
    </submittedName>
</protein>
<dbReference type="KEGG" id="nth:Nther_2101"/>
<gene>
    <name evidence="13" type="ordered locus">Nther_2101</name>
</gene>
<name>B2A7F9_NATTJ</name>
<evidence type="ECO:0000256" key="10">
    <source>
        <dbReference type="SAM" id="MobiDB-lite"/>
    </source>
</evidence>
<keyword evidence="14" id="KW-1185">Reference proteome</keyword>
<dbReference type="GO" id="GO:0005886">
    <property type="term" value="C:plasma membrane"/>
    <property type="evidence" value="ECO:0007669"/>
    <property type="project" value="UniProtKB-SubCell"/>
</dbReference>
<dbReference type="PANTHER" id="PTHR30012">
    <property type="entry name" value="GENERAL SECRETION PATHWAY PROTEIN"/>
    <property type="match status" value="1"/>
</dbReference>
<dbReference type="PRINTS" id="PR00812">
    <property type="entry name" value="BCTERIALGSPF"/>
</dbReference>
<dbReference type="InterPro" id="IPR042094">
    <property type="entry name" value="T2SS_GspF_sf"/>
</dbReference>
<evidence type="ECO:0000256" key="2">
    <source>
        <dbReference type="ARBA" id="ARBA00005745"/>
    </source>
</evidence>
<feature type="transmembrane region" description="Helical" evidence="11">
    <location>
        <begin position="377"/>
        <end position="398"/>
    </location>
</feature>